<reference evidence="2 3" key="1">
    <citation type="journal article" date="2016" name="Genome Biol. Evol.">
        <title>Divergent and convergent evolution of fungal pathogenicity.</title>
        <authorList>
            <person name="Shang Y."/>
            <person name="Xiao G."/>
            <person name="Zheng P."/>
            <person name="Cen K."/>
            <person name="Zhan S."/>
            <person name="Wang C."/>
        </authorList>
    </citation>
    <scope>NUCLEOTIDE SEQUENCE [LARGE SCALE GENOMIC DNA]</scope>
    <source>
        <strain evidence="2 3">RCEF 1005</strain>
    </source>
</reference>
<evidence type="ECO:0000313" key="2">
    <source>
        <dbReference type="EMBL" id="OAA81259.1"/>
    </source>
</evidence>
<dbReference type="GO" id="GO:0010508">
    <property type="term" value="P:positive regulation of autophagy"/>
    <property type="evidence" value="ECO:0007669"/>
    <property type="project" value="TreeGrafter"/>
</dbReference>
<dbReference type="PANTHER" id="PTHR12991:SF10">
    <property type="entry name" value="GATOR COMPLEX PROTEIN NPRL2"/>
    <property type="match status" value="1"/>
</dbReference>
<dbReference type="InterPro" id="IPR009348">
    <property type="entry name" value="NPR2-like"/>
</dbReference>
<dbReference type="Pfam" id="PF06218">
    <property type="entry name" value="NPR2"/>
    <property type="match status" value="2"/>
</dbReference>
<name>A0A168K5T6_CORDF</name>
<keyword evidence="3" id="KW-1185">Reference proteome</keyword>
<dbReference type="GO" id="GO:1904262">
    <property type="term" value="P:negative regulation of TORC1 signaling"/>
    <property type="evidence" value="ECO:0007669"/>
    <property type="project" value="TreeGrafter"/>
</dbReference>
<dbReference type="AlphaFoldDB" id="A0A168K5T6"/>
<evidence type="ECO:0000313" key="3">
    <source>
        <dbReference type="Proteomes" id="UP000076881"/>
    </source>
</evidence>
<proteinExistence type="inferred from homology"/>
<comment type="caution">
    <text evidence="2">The sequence shown here is derived from an EMBL/GenBank/DDBJ whole genome shotgun (WGS) entry which is preliminary data.</text>
</comment>
<dbReference type="GO" id="GO:0005774">
    <property type="term" value="C:vacuolar membrane"/>
    <property type="evidence" value="ECO:0007669"/>
    <property type="project" value="TreeGrafter"/>
</dbReference>
<evidence type="ECO:0000256" key="1">
    <source>
        <dbReference type="ARBA" id="ARBA00008433"/>
    </source>
</evidence>
<dbReference type="GO" id="GO:0005096">
    <property type="term" value="F:GTPase activator activity"/>
    <property type="evidence" value="ECO:0007669"/>
    <property type="project" value="TreeGrafter"/>
</dbReference>
<dbReference type="Proteomes" id="UP000076881">
    <property type="component" value="Unassembled WGS sequence"/>
</dbReference>
<gene>
    <name evidence="2" type="ORF">LEL_00804</name>
</gene>
<comment type="similarity">
    <text evidence="1">Belongs to the NPR2 family.</text>
</comment>
<dbReference type="GO" id="GO:1990130">
    <property type="term" value="C:GATOR1 complex"/>
    <property type="evidence" value="ECO:0007669"/>
    <property type="project" value="TreeGrafter"/>
</dbReference>
<dbReference type="STRING" id="1081108.A0A168K5T6"/>
<protein>
    <submittedName>
        <fullName evidence="2">Nitrogen permease regulator 2</fullName>
    </submittedName>
</protein>
<dbReference type="EMBL" id="AZHF01000001">
    <property type="protein sequence ID" value="OAA81259.1"/>
    <property type="molecule type" value="Genomic_DNA"/>
</dbReference>
<sequence length="462" mass="51172">MIQGIFYARFFPQEGPKIVAQSPPGCITGADNSTRPPLIDFDVLQEYIIPRQAFCNRYITINSPDGKYTILCYPVVIAHTKYLRNEFIFNFGLLVEADVDHAAYERVVRCLAATFSEMEKQNEYLSLGEGSRTVATAAAAAAVAAAAAATTGHGDDDGVAATARRPIESLLEIIKEDLNNYGECMIPVGTLLSASQSLQYESSLLTTPTDEANTINMKLFPHHATPPPVKGWHVPVAKTKFADIVDPTWDLTLQRVIEKIDGVSDVRRIAHEASVSLELAKTALRHLLYYDTILLLDIFFFGSCYAPRPGIHDFVENVDGMVDECAGYVSHGAARVSNFMLVKLMLSFGPGRSVKEWLMTHQDAGFDVINYVDIRRFVQFGVIKGCLYRVHKYVVSKQYIAALATGQTRPVDGPAADPLQKYTDGCHHFDQIVTERNLTNDEVIDNLKQLPVPKGDLAVFYK</sequence>
<accession>A0A168K5T6</accession>
<dbReference type="PANTHER" id="PTHR12991">
    <property type="entry name" value="NITROGEN PERMEASE REGULATOR 2/TUMOR SUPPRESSOR CANDIDATE 4"/>
    <property type="match status" value="1"/>
</dbReference>
<organism evidence="2 3">
    <name type="scientific">Akanthomyces lecanii RCEF 1005</name>
    <dbReference type="NCBI Taxonomy" id="1081108"/>
    <lineage>
        <taxon>Eukaryota</taxon>
        <taxon>Fungi</taxon>
        <taxon>Dikarya</taxon>
        <taxon>Ascomycota</taxon>
        <taxon>Pezizomycotina</taxon>
        <taxon>Sordariomycetes</taxon>
        <taxon>Hypocreomycetidae</taxon>
        <taxon>Hypocreales</taxon>
        <taxon>Cordycipitaceae</taxon>
        <taxon>Akanthomyces</taxon>
        <taxon>Cordyceps confragosa</taxon>
    </lineage>
</organism>
<dbReference type="OrthoDB" id="338854at2759"/>